<dbReference type="Proteomes" id="UP000283269">
    <property type="component" value="Unassembled WGS sequence"/>
</dbReference>
<dbReference type="Pfam" id="PF10032">
    <property type="entry name" value="Pho88"/>
    <property type="match status" value="1"/>
</dbReference>
<proteinExistence type="predicted"/>
<sequence length="90" mass="9720">MTGVMQHLFQNYAPLFMQALMGIKKLYNAKPIAIHVFGKPATGDLKRPFKAAGVSDAAAIEEVEKGVSEKEECAQMVLVGVGPWTVDGGW</sequence>
<dbReference type="InParanoid" id="A0A409XKJ9"/>
<dbReference type="GO" id="GO:0005783">
    <property type="term" value="C:endoplasmic reticulum"/>
    <property type="evidence" value="ECO:0007669"/>
    <property type="project" value="InterPro"/>
</dbReference>
<protein>
    <submittedName>
        <fullName evidence="1">Uncharacterized protein</fullName>
    </submittedName>
</protein>
<keyword evidence="2" id="KW-1185">Reference proteome</keyword>
<evidence type="ECO:0000313" key="2">
    <source>
        <dbReference type="Proteomes" id="UP000283269"/>
    </source>
</evidence>
<dbReference type="PANTHER" id="PTHR28112:SF1">
    <property type="entry name" value="SRP-INDEPENDENT TARGETING PROTEIN 3"/>
    <property type="match status" value="1"/>
</dbReference>
<gene>
    <name evidence="1" type="ORF">CVT25_006244</name>
</gene>
<dbReference type="GO" id="GO:0005739">
    <property type="term" value="C:mitochondrion"/>
    <property type="evidence" value="ECO:0007669"/>
    <property type="project" value="TreeGrafter"/>
</dbReference>
<dbReference type="PANTHER" id="PTHR28112">
    <property type="entry name" value="SRP-INDEPENDENT TARGETING PROTEIN 3"/>
    <property type="match status" value="1"/>
</dbReference>
<dbReference type="GO" id="GO:0045047">
    <property type="term" value="P:protein targeting to ER"/>
    <property type="evidence" value="ECO:0007669"/>
    <property type="project" value="InterPro"/>
</dbReference>
<comment type="caution">
    <text evidence="1">The sequence shown here is derived from an EMBL/GenBank/DDBJ whole genome shotgun (WGS) entry which is preliminary data.</text>
</comment>
<dbReference type="OrthoDB" id="18139at2759"/>
<dbReference type="EMBL" id="NHYD01001401">
    <property type="protein sequence ID" value="PPQ91299.1"/>
    <property type="molecule type" value="Genomic_DNA"/>
</dbReference>
<accession>A0A409XKJ9</accession>
<organism evidence="1 2">
    <name type="scientific">Psilocybe cyanescens</name>
    <dbReference type="NCBI Taxonomy" id="93625"/>
    <lineage>
        <taxon>Eukaryota</taxon>
        <taxon>Fungi</taxon>
        <taxon>Dikarya</taxon>
        <taxon>Basidiomycota</taxon>
        <taxon>Agaricomycotina</taxon>
        <taxon>Agaricomycetes</taxon>
        <taxon>Agaricomycetidae</taxon>
        <taxon>Agaricales</taxon>
        <taxon>Agaricineae</taxon>
        <taxon>Strophariaceae</taxon>
        <taxon>Psilocybe</taxon>
    </lineage>
</organism>
<dbReference type="InterPro" id="IPR012098">
    <property type="entry name" value="SND3_fun"/>
</dbReference>
<evidence type="ECO:0000313" key="1">
    <source>
        <dbReference type="EMBL" id="PPQ91299.1"/>
    </source>
</evidence>
<name>A0A409XKJ9_PSICY</name>
<dbReference type="AlphaFoldDB" id="A0A409XKJ9"/>
<reference evidence="1 2" key="1">
    <citation type="journal article" date="2018" name="Evol. Lett.">
        <title>Horizontal gene cluster transfer increased hallucinogenic mushroom diversity.</title>
        <authorList>
            <person name="Reynolds H.T."/>
            <person name="Vijayakumar V."/>
            <person name="Gluck-Thaler E."/>
            <person name="Korotkin H.B."/>
            <person name="Matheny P.B."/>
            <person name="Slot J.C."/>
        </authorList>
    </citation>
    <scope>NUCLEOTIDE SEQUENCE [LARGE SCALE GENOMIC DNA]</scope>
    <source>
        <strain evidence="1 2">2631</strain>
    </source>
</reference>
<dbReference type="STRING" id="93625.A0A409XKJ9"/>